<dbReference type="FunFam" id="1.10.486.10:FF:000001">
    <property type="entry name" value="DNA helicase"/>
    <property type="match status" value="1"/>
</dbReference>
<evidence type="ECO:0000256" key="9">
    <source>
        <dbReference type="ARBA" id="ARBA00034808"/>
    </source>
</evidence>
<dbReference type="GO" id="GO:0043138">
    <property type="term" value="F:3'-5' DNA helicase activity"/>
    <property type="evidence" value="ECO:0007669"/>
    <property type="project" value="UniProtKB-EC"/>
</dbReference>
<dbReference type="NCBIfam" id="NF008743">
    <property type="entry name" value="PRK11773.1"/>
    <property type="match status" value="1"/>
</dbReference>
<comment type="catalytic activity">
    <reaction evidence="8">
        <text>Couples ATP hydrolysis with the unwinding of duplex DNA by translocating in the 3'-5' direction.</text>
        <dbReference type="EC" id="5.6.2.4"/>
    </reaction>
</comment>
<dbReference type="OrthoDB" id="9806690at2"/>
<reference evidence="16 17" key="1">
    <citation type="journal article" date="2013" name="Genome Announc.">
        <title>Draft genome sequence of Serratia sp. strain ATCC 39006, a model bacterium for analysis of the biosynthesis and regulation of prodigiosin, a carbapenem, and gas vesicles.</title>
        <authorList>
            <person name="Fineran P.C."/>
            <person name="Iglesias Cans M.C."/>
            <person name="Ramsay J.P."/>
            <person name="Wilf N.M."/>
            <person name="Cossyleon D."/>
            <person name="McNeil M.B."/>
            <person name="Williamson N.R."/>
            <person name="Monson R.E."/>
            <person name="Becher S.A."/>
            <person name="Stanton J.A."/>
            <person name="Brugger K."/>
            <person name="Brown S.D."/>
            <person name="Salmond G.P."/>
        </authorList>
    </citation>
    <scope>NUCLEOTIDE SEQUENCE [LARGE SCALE GENOMIC DNA]</scope>
    <source>
        <strain evidence="16">ATCC 39006</strain>
        <strain evidence="17">ATCC 39006 / SC 11482</strain>
    </source>
</reference>
<evidence type="ECO:0000259" key="13">
    <source>
        <dbReference type="PROSITE" id="PS51198"/>
    </source>
</evidence>
<dbReference type="FunFam" id="1.10.10.160:FF:000002">
    <property type="entry name" value="DNA helicase"/>
    <property type="match status" value="1"/>
</dbReference>
<evidence type="ECO:0000256" key="12">
    <source>
        <dbReference type="PROSITE-ProRule" id="PRU00560"/>
    </source>
</evidence>
<dbReference type="InterPro" id="IPR005753">
    <property type="entry name" value="DNA_helicase_ATP-dep_UvrD"/>
</dbReference>
<keyword evidence="2 12" id="KW-0547">Nucleotide-binding</keyword>
<evidence type="ECO:0000256" key="4">
    <source>
        <dbReference type="ARBA" id="ARBA00022806"/>
    </source>
</evidence>
<dbReference type="SUPFAM" id="SSF52540">
    <property type="entry name" value="P-loop containing nucleoside triphosphate hydrolases"/>
    <property type="match status" value="1"/>
</dbReference>
<dbReference type="InterPro" id="IPR013986">
    <property type="entry name" value="DExx_box_DNA_helicase_dom_sf"/>
</dbReference>
<comment type="catalytic activity">
    <reaction evidence="11">
        <text>ATP + H2O = ADP + phosphate + H(+)</text>
        <dbReference type="Rhea" id="RHEA:13065"/>
        <dbReference type="ChEBI" id="CHEBI:15377"/>
        <dbReference type="ChEBI" id="CHEBI:15378"/>
        <dbReference type="ChEBI" id="CHEBI:30616"/>
        <dbReference type="ChEBI" id="CHEBI:43474"/>
        <dbReference type="ChEBI" id="CHEBI:456216"/>
        <dbReference type="EC" id="5.6.2.4"/>
    </reaction>
</comment>
<proteinExistence type="inferred from homology"/>
<evidence type="ECO:0000256" key="5">
    <source>
        <dbReference type="ARBA" id="ARBA00022840"/>
    </source>
</evidence>
<evidence type="ECO:0000313" key="17">
    <source>
        <dbReference type="Proteomes" id="UP000017700"/>
    </source>
</evidence>
<dbReference type="GO" id="GO:0006260">
    <property type="term" value="P:DNA replication"/>
    <property type="evidence" value="ECO:0007669"/>
    <property type="project" value="InterPro"/>
</dbReference>
<comment type="similarity">
    <text evidence="1">Belongs to the helicase family. UvrD subfamily.</text>
</comment>
<dbReference type="RefSeq" id="WP_021013468.1">
    <property type="nucleotide sequence ID" value="NZ_CP025084.1"/>
</dbReference>
<evidence type="ECO:0000313" key="15">
    <source>
        <dbReference type="EMBL" id="AUH02397.1"/>
    </source>
</evidence>
<organism evidence="16 17">
    <name type="scientific">Serratia sp. (strain ATCC 39006)</name>
    <name type="common">Prodigiosinella confusarubida</name>
    <dbReference type="NCBI Taxonomy" id="104623"/>
    <lineage>
        <taxon>Bacteria</taxon>
        <taxon>Pseudomonadati</taxon>
        <taxon>Pseudomonadota</taxon>
        <taxon>Gammaproteobacteria</taxon>
        <taxon>Enterobacterales</taxon>
        <taxon>Pectobacteriaceae</taxon>
        <taxon>Prodigiosinella</taxon>
    </lineage>
</organism>
<dbReference type="PANTHER" id="PTHR11070">
    <property type="entry name" value="UVRD / RECB / PCRA DNA HELICASE FAMILY MEMBER"/>
    <property type="match status" value="1"/>
</dbReference>
<dbReference type="InterPro" id="IPR014016">
    <property type="entry name" value="UvrD-like_ATP-bd"/>
</dbReference>
<dbReference type="GO" id="GO:0016787">
    <property type="term" value="F:hydrolase activity"/>
    <property type="evidence" value="ECO:0007669"/>
    <property type="project" value="UniProtKB-UniRule"/>
</dbReference>
<evidence type="ECO:0000256" key="6">
    <source>
        <dbReference type="ARBA" id="ARBA00023125"/>
    </source>
</evidence>
<evidence type="ECO:0000256" key="11">
    <source>
        <dbReference type="ARBA" id="ARBA00048988"/>
    </source>
</evidence>
<dbReference type="AlphaFoldDB" id="A0A2I5TFQ6"/>
<dbReference type="CDD" id="cd18807">
    <property type="entry name" value="SF1_C_UvrD"/>
    <property type="match status" value="1"/>
</dbReference>
<reference evidence="15 18" key="3">
    <citation type="submission" date="2017-11" db="EMBL/GenBank/DDBJ databases">
        <title>Complete genome sequence of Serratia sp. ATCC 39006 LacA.</title>
        <authorList>
            <person name="Hampton H.G."/>
            <person name="Jackson S.A."/>
            <person name="Jauregui R."/>
            <person name="Poulter G.T.M."/>
            <person name="Salmond G.P.C."/>
            <person name="Fineran P.C."/>
        </authorList>
    </citation>
    <scope>NUCLEOTIDE SEQUENCE [LARGE SCALE GENOMIC DNA]</scope>
    <source>
        <strain evidence="15 18">ATCC 39006</strain>
    </source>
</reference>
<dbReference type="Gene3D" id="3.40.50.300">
    <property type="entry name" value="P-loop containing nucleotide triphosphate hydrolases"/>
    <property type="match status" value="2"/>
</dbReference>
<dbReference type="EMBL" id="CP025085">
    <property type="protein sequence ID" value="AUH02397.1"/>
    <property type="molecule type" value="Genomic_DNA"/>
</dbReference>
<evidence type="ECO:0000256" key="3">
    <source>
        <dbReference type="ARBA" id="ARBA00022801"/>
    </source>
</evidence>
<gene>
    <name evidence="15" type="ORF">CWC46_04105</name>
    <name evidence="16" type="ORF">Ser39006_004105</name>
</gene>
<accession>A0A2I5TFQ6</accession>
<dbReference type="Proteomes" id="UP000017700">
    <property type="component" value="Chromosome"/>
</dbReference>
<evidence type="ECO:0000256" key="10">
    <source>
        <dbReference type="ARBA" id="ARBA00034923"/>
    </source>
</evidence>
<feature type="domain" description="UvrD-like helicase C-terminal" evidence="14">
    <location>
        <begin position="287"/>
        <end position="564"/>
    </location>
</feature>
<dbReference type="InterPro" id="IPR027417">
    <property type="entry name" value="P-loop_NTPase"/>
</dbReference>
<dbReference type="GO" id="GO:0005524">
    <property type="term" value="F:ATP binding"/>
    <property type="evidence" value="ECO:0007669"/>
    <property type="project" value="UniProtKB-UniRule"/>
</dbReference>
<dbReference type="PROSITE" id="PS51217">
    <property type="entry name" value="UVRD_HELICASE_CTER"/>
    <property type="match status" value="1"/>
</dbReference>
<evidence type="ECO:0000259" key="14">
    <source>
        <dbReference type="PROSITE" id="PS51217"/>
    </source>
</evidence>
<dbReference type="Pfam" id="PF21196">
    <property type="entry name" value="PcrA_UvrD_tudor"/>
    <property type="match status" value="1"/>
</dbReference>
<keyword evidence="5 12" id="KW-0067">ATP-binding</keyword>
<keyword evidence="4 12" id="KW-0347">Helicase</keyword>
<dbReference type="Gene3D" id="1.10.486.10">
    <property type="entry name" value="PCRA, domain 4"/>
    <property type="match status" value="1"/>
</dbReference>
<dbReference type="EMBL" id="CP025084">
    <property type="protein sequence ID" value="AUH03388.1"/>
    <property type="molecule type" value="Genomic_DNA"/>
</dbReference>
<name>A0A2I5TFQ6_SERS3</name>
<evidence type="ECO:0000256" key="2">
    <source>
        <dbReference type="ARBA" id="ARBA00022741"/>
    </source>
</evidence>
<dbReference type="KEGG" id="sera:Ser39006_004105"/>
<dbReference type="EC" id="5.6.2.4" evidence="9"/>
<dbReference type="NCBIfam" id="TIGR01075">
    <property type="entry name" value="uvrD"/>
    <property type="match status" value="1"/>
</dbReference>
<evidence type="ECO:0000256" key="8">
    <source>
        <dbReference type="ARBA" id="ARBA00034617"/>
    </source>
</evidence>
<feature type="binding site" evidence="12">
    <location>
        <begin position="29"/>
        <end position="36"/>
    </location>
    <ligand>
        <name>ATP</name>
        <dbReference type="ChEBI" id="CHEBI:30616"/>
    </ligand>
</feature>
<keyword evidence="7" id="KW-0413">Isomerase</keyword>
<dbReference type="KEGG" id="serq:CWC46_04105"/>
<evidence type="ECO:0000313" key="18">
    <source>
        <dbReference type="Proteomes" id="UP000233778"/>
    </source>
</evidence>
<keyword evidence="6" id="KW-0238">DNA-binding</keyword>
<dbReference type="Proteomes" id="UP000233778">
    <property type="component" value="Chromosome"/>
</dbReference>
<protein>
    <recommendedName>
        <fullName evidence="9">DNA 3'-5' helicase</fullName>
        <ecNumber evidence="9">5.6.2.4</ecNumber>
    </recommendedName>
    <alternativeName>
        <fullName evidence="10">DNA 3'-5' helicase II</fullName>
    </alternativeName>
</protein>
<dbReference type="Pfam" id="PF13361">
    <property type="entry name" value="UvrD_C"/>
    <property type="match status" value="1"/>
</dbReference>
<dbReference type="Pfam" id="PF00580">
    <property type="entry name" value="UvrD-helicase"/>
    <property type="match status" value="1"/>
</dbReference>
<sequence length="720" mass="81809">MDVSDLLDSLNDKQRDAVAAPRHNVLVLAGAGSGKTRVLVHRIAWLLTVENSSPYSILAVTFTNKAAAEMRHRIDQLIGTSQGGMWIGTFHGLAHRLLRAHHLDANLPQDFQILDSEDQLRLLKRLIKALNLDEKQWPPRQAMWYINGKKDEGLRPQHIESYGNPVEQTWQRIYQAYQEACDRAGLVDFAELLLRAHELWLNKPHILQHYRERFHNILVDEFQDTNSIQYAWIRLLAGDSANVMIVGDDDQSIYGWRGAQVENIQHFLRDFPNVETIRLEQNYRSTSNILNAANALIAHNGDRLGKNLWTDGVEGELISLYCAFNELDEARFVVNRIKVWQEAGGSLTENAILYRSNAQSRVLEEALIQQNLPYRIYGGMRFFERQEIKDALSYLRLIANRNDDSAFERVVNTPTRGIGDRTLDVVRHTARDRQITMWQASRVLLQEKALAGRAASALQRFLELVDALAYETAELPLHVQTDRAIKDSGLWNMYEQEKGEKGQARVENLEELVTATRQFSYQEEDQDLMPLQAFLSHAALEAGDGQADAHQDAVQLMTLHSAKGLEFPQVFIVGMEEGMFPSQMSLDEGGRLEEERRLAYVGVTRAMQKLTLTYAETRRLYGKEVYHRPSRFVGELPAECVEEVRLRASVSRPVNHQRLGTPVSQSDSGFTLGQRVRHAKFGEGTIVNLEGSGEHCRIQVAFPGQGIKWLVAAYARLDAI</sequence>
<evidence type="ECO:0000313" key="16">
    <source>
        <dbReference type="EMBL" id="AUH03388.1"/>
    </source>
</evidence>
<dbReference type="PANTHER" id="PTHR11070:SF2">
    <property type="entry name" value="ATP-DEPENDENT DNA HELICASE SRS2"/>
    <property type="match status" value="1"/>
</dbReference>
<dbReference type="GO" id="GO:0000725">
    <property type="term" value="P:recombinational repair"/>
    <property type="evidence" value="ECO:0007669"/>
    <property type="project" value="TreeGrafter"/>
</dbReference>
<dbReference type="Gene3D" id="1.10.10.160">
    <property type="match status" value="1"/>
</dbReference>
<reference evidence="16" key="4">
    <citation type="submission" date="2017-11" db="EMBL/GenBank/DDBJ databases">
        <title>Complete genome sequence of Serratia sp. ATCC 39006.</title>
        <authorList>
            <person name="Hampton H.G."/>
            <person name="Jackson S.A."/>
            <person name="Jauregui R."/>
            <person name="Poulter G.T.M."/>
            <person name="Salmond G.P.C."/>
            <person name="Fineran P.C."/>
        </authorList>
    </citation>
    <scope>NUCLEOTIDE SEQUENCE</scope>
    <source>
        <strain evidence="16">ATCC 39006</strain>
    </source>
</reference>
<keyword evidence="17" id="KW-1185">Reference proteome</keyword>
<dbReference type="CDD" id="cd17932">
    <property type="entry name" value="DEXQc_UvrD"/>
    <property type="match status" value="1"/>
</dbReference>
<dbReference type="GO" id="GO:0005829">
    <property type="term" value="C:cytosol"/>
    <property type="evidence" value="ECO:0007669"/>
    <property type="project" value="TreeGrafter"/>
</dbReference>
<evidence type="ECO:0000256" key="7">
    <source>
        <dbReference type="ARBA" id="ARBA00023235"/>
    </source>
</evidence>
<evidence type="ECO:0000256" key="1">
    <source>
        <dbReference type="ARBA" id="ARBA00009922"/>
    </source>
</evidence>
<dbReference type="STRING" id="104623.Ser39006_00191"/>
<dbReference type="InterPro" id="IPR014017">
    <property type="entry name" value="DNA_helicase_UvrD-like_C"/>
</dbReference>
<dbReference type="GO" id="GO:0033202">
    <property type="term" value="C:DNA helicase complex"/>
    <property type="evidence" value="ECO:0007669"/>
    <property type="project" value="TreeGrafter"/>
</dbReference>
<reference evidence="16" key="2">
    <citation type="submission" date="2013-09" db="EMBL/GenBank/DDBJ databases">
        <authorList>
            <person name="Wang G."/>
            <person name="Yang Y."/>
            <person name="Su Y."/>
        </authorList>
    </citation>
    <scope>NUCLEOTIDE SEQUENCE</scope>
    <source>
        <strain evidence="16">ATCC 39006</strain>
    </source>
</reference>
<feature type="domain" description="UvrD-like helicase ATP-binding" evidence="13">
    <location>
        <begin position="8"/>
        <end position="286"/>
    </location>
</feature>
<dbReference type="GO" id="GO:0003677">
    <property type="term" value="F:DNA binding"/>
    <property type="evidence" value="ECO:0007669"/>
    <property type="project" value="UniProtKB-KW"/>
</dbReference>
<keyword evidence="3 12" id="KW-0378">Hydrolase</keyword>
<dbReference type="PROSITE" id="PS51198">
    <property type="entry name" value="UVRD_HELICASE_ATP_BIND"/>
    <property type="match status" value="1"/>
</dbReference>
<dbReference type="InterPro" id="IPR000212">
    <property type="entry name" value="DNA_helicase_UvrD/REP"/>
</dbReference>